<reference evidence="7 8" key="1">
    <citation type="journal article" date="2018" name="Proc. Natl. Acad. Sci. U.S.A.">
        <title>Draft genome sequence of Camellia sinensis var. sinensis provides insights into the evolution of the tea genome and tea quality.</title>
        <authorList>
            <person name="Wei C."/>
            <person name="Yang H."/>
            <person name="Wang S."/>
            <person name="Zhao J."/>
            <person name="Liu C."/>
            <person name="Gao L."/>
            <person name="Xia E."/>
            <person name="Lu Y."/>
            <person name="Tai Y."/>
            <person name="She G."/>
            <person name="Sun J."/>
            <person name="Cao H."/>
            <person name="Tong W."/>
            <person name="Gao Q."/>
            <person name="Li Y."/>
            <person name="Deng W."/>
            <person name="Jiang X."/>
            <person name="Wang W."/>
            <person name="Chen Q."/>
            <person name="Zhang S."/>
            <person name="Li H."/>
            <person name="Wu J."/>
            <person name="Wang P."/>
            <person name="Li P."/>
            <person name="Shi C."/>
            <person name="Zheng F."/>
            <person name="Jian J."/>
            <person name="Huang B."/>
            <person name="Shan D."/>
            <person name="Shi M."/>
            <person name="Fang C."/>
            <person name="Yue Y."/>
            <person name="Li F."/>
            <person name="Li D."/>
            <person name="Wei S."/>
            <person name="Han B."/>
            <person name="Jiang C."/>
            <person name="Yin Y."/>
            <person name="Xia T."/>
            <person name="Zhang Z."/>
            <person name="Bennetzen J.L."/>
            <person name="Zhao S."/>
            <person name="Wan X."/>
        </authorList>
    </citation>
    <scope>NUCLEOTIDE SEQUENCE [LARGE SCALE GENOMIC DNA]</scope>
    <source>
        <strain evidence="8">cv. Shuchazao</strain>
        <tissue evidence="7">Leaf</tissue>
    </source>
</reference>
<evidence type="ECO:0000313" key="8">
    <source>
        <dbReference type="Proteomes" id="UP000306102"/>
    </source>
</evidence>
<dbReference type="GO" id="GO:0006355">
    <property type="term" value="P:regulation of DNA-templated transcription"/>
    <property type="evidence" value="ECO:0007669"/>
    <property type="project" value="InterPro"/>
</dbReference>
<dbReference type="PANTHER" id="PTHR13831">
    <property type="entry name" value="MEMBER OF THE HIR1 FAMILY OF WD-REPEAT PROTEINS"/>
    <property type="match status" value="1"/>
</dbReference>
<sequence length="135" mass="15271">MHTLEMGCCMVSLFFIYEVRTLQNRFHRGVGYVRATRDVYEDMPVGVVTDDGMQTRAHLETQLASALALKSPNEYRQCLLSYIRFLAREADESRLREVCESFLGPPTGMAEAVSSDPKNPAWDPCVLVRLLLALL</sequence>
<dbReference type="GO" id="GO:0006351">
    <property type="term" value="P:DNA-templated transcription"/>
    <property type="evidence" value="ECO:0007669"/>
    <property type="project" value="InterPro"/>
</dbReference>
<evidence type="ECO:0000256" key="2">
    <source>
        <dbReference type="ARBA" id="ARBA00022574"/>
    </source>
</evidence>
<dbReference type="Pfam" id="PF07569">
    <property type="entry name" value="Hira"/>
    <property type="match status" value="1"/>
</dbReference>
<evidence type="ECO:0000256" key="4">
    <source>
        <dbReference type="ARBA" id="ARBA00022853"/>
    </source>
</evidence>
<keyword evidence="3" id="KW-0677">Repeat</keyword>
<dbReference type="GO" id="GO:0005634">
    <property type="term" value="C:nucleus"/>
    <property type="evidence" value="ECO:0007669"/>
    <property type="project" value="UniProtKB-SubCell"/>
</dbReference>
<gene>
    <name evidence="7" type="ORF">TEA_020414</name>
</gene>
<evidence type="ECO:0000256" key="5">
    <source>
        <dbReference type="ARBA" id="ARBA00023242"/>
    </source>
</evidence>
<dbReference type="GO" id="GO:0031491">
    <property type="term" value="F:nucleosome binding"/>
    <property type="evidence" value="ECO:0007669"/>
    <property type="project" value="TreeGrafter"/>
</dbReference>
<keyword evidence="5" id="KW-0539">Nucleus</keyword>
<feature type="domain" description="Protein HIRA-like C-terminal" evidence="6">
    <location>
        <begin position="52"/>
        <end position="101"/>
    </location>
</feature>
<dbReference type="GO" id="GO:0000785">
    <property type="term" value="C:chromatin"/>
    <property type="evidence" value="ECO:0007669"/>
    <property type="project" value="TreeGrafter"/>
</dbReference>
<dbReference type="STRING" id="542762.A0A4S4CZ58"/>
<dbReference type="PANTHER" id="PTHR13831:SF0">
    <property type="entry name" value="PROTEIN HIRA"/>
    <property type="match status" value="1"/>
</dbReference>
<comment type="subcellular location">
    <subcellularLocation>
        <location evidence="1">Nucleus</location>
    </subcellularLocation>
</comment>
<name>A0A4S4CZ58_CAMSN</name>
<evidence type="ECO:0000256" key="1">
    <source>
        <dbReference type="ARBA" id="ARBA00004123"/>
    </source>
</evidence>
<evidence type="ECO:0000259" key="6">
    <source>
        <dbReference type="Pfam" id="PF07569"/>
    </source>
</evidence>
<proteinExistence type="predicted"/>
<keyword evidence="4" id="KW-0156">Chromatin regulator</keyword>
<comment type="caution">
    <text evidence="7">The sequence shown here is derived from an EMBL/GenBank/DDBJ whole genome shotgun (WGS) entry which is preliminary data.</text>
</comment>
<dbReference type="GO" id="GO:0006338">
    <property type="term" value="P:chromatin remodeling"/>
    <property type="evidence" value="ECO:0007669"/>
    <property type="project" value="InterPro"/>
</dbReference>
<evidence type="ECO:0000256" key="3">
    <source>
        <dbReference type="ARBA" id="ARBA00022737"/>
    </source>
</evidence>
<dbReference type="AlphaFoldDB" id="A0A4S4CZ58"/>
<protein>
    <recommendedName>
        <fullName evidence="6">Protein HIRA-like C-terminal domain-containing protein</fullName>
    </recommendedName>
</protein>
<keyword evidence="8" id="KW-1185">Reference proteome</keyword>
<dbReference type="InterPro" id="IPR031120">
    <property type="entry name" value="HIR1-like"/>
</dbReference>
<dbReference type="Proteomes" id="UP000306102">
    <property type="component" value="Unassembled WGS sequence"/>
</dbReference>
<keyword evidence="2" id="KW-0853">WD repeat</keyword>
<organism evidence="7 8">
    <name type="scientific">Camellia sinensis var. sinensis</name>
    <name type="common">China tea</name>
    <dbReference type="NCBI Taxonomy" id="542762"/>
    <lineage>
        <taxon>Eukaryota</taxon>
        <taxon>Viridiplantae</taxon>
        <taxon>Streptophyta</taxon>
        <taxon>Embryophyta</taxon>
        <taxon>Tracheophyta</taxon>
        <taxon>Spermatophyta</taxon>
        <taxon>Magnoliopsida</taxon>
        <taxon>eudicotyledons</taxon>
        <taxon>Gunneridae</taxon>
        <taxon>Pentapetalae</taxon>
        <taxon>asterids</taxon>
        <taxon>Ericales</taxon>
        <taxon>Theaceae</taxon>
        <taxon>Camellia</taxon>
    </lineage>
</organism>
<dbReference type="EMBL" id="SDRB02013807">
    <property type="protein sequence ID" value="THF94005.1"/>
    <property type="molecule type" value="Genomic_DNA"/>
</dbReference>
<evidence type="ECO:0000313" key="7">
    <source>
        <dbReference type="EMBL" id="THF94005.1"/>
    </source>
</evidence>
<dbReference type="InterPro" id="IPR011494">
    <property type="entry name" value="HIRA-like_C"/>
</dbReference>
<accession>A0A4S4CZ58</accession>
<dbReference type="GO" id="GO:0000417">
    <property type="term" value="C:HIR complex"/>
    <property type="evidence" value="ECO:0007669"/>
    <property type="project" value="TreeGrafter"/>
</dbReference>